<proteinExistence type="predicted"/>
<dbReference type="GO" id="GO:0008641">
    <property type="term" value="F:ubiquitin-like modifier activating enzyme activity"/>
    <property type="evidence" value="ECO:0007669"/>
    <property type="project" value="InterPro"/>
</dbReference>
<dbReference type="EMBL" id="CP018145">
    <property type="protein sequence ID" value="ASJ57292.1"/>
    <property type="molecule type" value="Genomic_DNA"/>
</dbReference>
<gene>
    <name evidence="1" type="ORF">BP422_29560</name>
</gene>
<dbReference type="NCBIfam" id="TIGR03693">
    <property type="entry name" value="ocin_ThiF_like"/>
    <property type="match status" value="1"/>
</dbReference>
<name>A0A220MQN7_9BACL</name>
<dbReference type="Proteomes" id="UP000197781">
    <property type="component" value="Chromosome"/>
</dbReference>
<dbReference type="InterPro" id="IPR035985">
    <property type="entry name" value="Ubiquitin-activating_enz"/>
</dbReference>
<dbReference type="Gene3D" id="3.40.50.720">
    <property type="entry name" value="NAD(P)-binding Rossmann-like Domain"/>
    <property type="match status" value="1"/>
</dbReference>
<dbReference type="RefSeq" id="WP_088910746.1">
    <property type="nucleotide sequence ID" value="NZ_CP018145.1"/>
</dbReference>
<evidence type="ECO:0000313" key="1">
    <source>
        <dbReference type="EMBL" id="ASJ57292.1"/>
    </source>
</evidence>
<sequence length="638" mass="71694">MTSVNPSMRLKVKGDTYYVPNPDGRVYFQNNLGSFQMEGKGIHKWIEKLMPLFNGEHTLEELTNGLSDQRRNHIYHIADMLYQNGFVHDWSSQLPHQLSKEIMEKYAPQIEFLNSFTDSAAYRFQLYRQTKVLAVGSGPLLSALVAALLESGLPAIYIATTHSIETNRERLWELAAHARKEDSEVKLEEIYLQKNDRDGWQKAVQTFQVVLYVQQEGDLEELRVLYSICKEQNKIFIPAICQDQVGIAGPVLRPDADGCFESARRRIHRSLFNNGSCFSTYSPISAAMLANIVVFELLKTITGTSGQENKIFLMNLETMEGEWHPFTPHPLVTGGARVKWVQDTNLLFEQRLHQNGSYDLQAFFGSLTSDQTGIFHTWDEGDLEQLPLAQCRVVVVDPLSEGPVELLADIVCSALTHDGARREAGLAGIEAYASRMAKPLFGTEEFVGIGAGETVPEAVTRGLQKSLTAELRKQLENHQTAVYPVELNSIEDKHSLFYLQALTIMNGPPTVCLGEEISGFPVVWIGTNDRWYYSVCLHLTMGLRTVLQQALWVNHNSSLSQTTTYGINPSSIVVKEKLPHSLVIPTVEEAAHSEMLQAALSSLRRNNKELFVCELELEQVFKEELAGVFGVLLRKDES</sequence>
<dbReference type="Gene3D" id="3.90.930.60">
    <property type="match status" value="1"/>
</dbReference>
<accession>A0A220MQN7</accession>
<dbReference type="InterPro" id="IPR022368">
    <property type="entry name" value="Thiazole_bacteriocin_mat_put"/>
</dbReference>
<dbReference type="KEGG" id="bfm:BP422_29560"/>
<evidence type="ECO:0000313" key="2">
    <source>
        <dbReference type="Proteomes" id="UP000197781"/>
    </source>
</evidence>
<organism evidence="1 2">
    <name type="scientific">Brevibacillus formosus</name>
    <dbReference type="NCBI Taxonomy" id="54913"/>
    <lineage>
        <taxon>Bacteria</taxon>
        <taxon>Bacillati</taxon>
        <taxon>Bacillota</taxon>
        <taxon>Bacilli</taxon>
        <taxon>Bacillales</taxon>
        <taxon>Paenibacillaceae</taxon>
        <taxon>Brevibacillus</taxon>
    </lineage>
</organism>
<dbReference type="AlphaFoldDB" id="A0A220MQN7"/>
<protein>
    <submittedName>
        <fullName evidence="1">Putative thiazole-containing bacteriocin maturation protein</fullName>
    </submittedName>
</protein>
<dbReference type="SUPFAM" id="SSF69572">
    <property type="entry name" value="Activating enzymes of the ubiquitin-like proteins"/>
    <property type="match status" value="1"/>
</dbReference>
<reference evidence="1 2" key="1">
    <citation type="submission" date="2016-11" db="EMBL/GenBank/DDBJ databases">
        <authorList>
            <person name="Jaros S."/>
            <person name="Januszkiewicz K."/>
            <person name="Wedrychowicz H."/>
        </authorList>
    </citation>
    <scope>NUCLEOTIDE SEQUENCE [LARGE SCALE GENOMIC DNA]</scope>
    <source>
        <strain evidence="1 2">NF2</strain>
    </source>
</reference>